<feature type="transmembrane region" description="Helical" evidence="7">
    <location>
        <begin position="34"/>
        <end position="53"/>
    </location>
</feature>
<comment type="subcellular location">
    <subcellularLocation>
        <location evidence="1">Membrane</location>
        <topology evidence="1">Multi-pass membrane protein</topology>
    </subcellularLocation>
</comment>
<dbReference type="Proteomes" id="UP000657385">
    <property type="component" value="Unassembled WGS sequence"/>
</dbReference>
<evidence type="ECO:0000313" key="10">
    <source>
        <dbReference type="Proteomes" id="UP000657385"/>
    </source>
</evidence>
<feature type="domain" description="EamA" evidence="8">
    <location>
        <begin position="10"/>
        <end position="132"/>
    </location>
</feature>
<keyword evidence="3 7" id="KW-0812">Transmembrane</keyword>
<proteinExistence type="inferred from homology"/>
<gene>
    <name evidence="9" type="ORF">I2501_21035</name>
</gene>
<feature type="transmembrane region" description="Helical" evidence="7">
    <location>
        <begin position="266"/>
        <end position="286"/>
    </location>
</feature>
<evidence type="ECO:0000256" key="5">
    <source>
        <dbReference type="ARBA" id="ARBA00023136"/>
    </source>
</evidence>
<feature type="transmembrane region" description="Helical" evidence="7">
    <location>
        <begin position="242"/>
        <end position="260"/>
    </location>
</feature>
<dbReference type="Gene3D" id="1.10.3730.20">
    <property type="match status" value="1"/>
</dbReference>
<dbReference type="PANTHER" id="PTHR32322">
    <property type="entry name" value="INNER MEMBRANE TRANSPORTER"/>
    <property type="match status" value="1"/>
</dbReference>
<dbReference type="PANTHER" id="PTHR32322:SF9">
    <property type="entry name" value="AMINO-ACID METABOLITE EFFLUX PUMP-RELATED"/>
    <property type="match status" value="1"/>
</dbReference>
<evidence type="ECO:0000313" key="9">
    <source>
        <dbReference type="EMBL" id="MBF9070513.1"/>
    </source>
</evidence>
<feature type="transmembrane region" description="Helical" evidence="7">
    <location>
        <begin position="176"/>
        <end position="195"/>
    </location>
</feature>
<dbReference type="SUPFAM" id="SSF103481">
    <property type="entry name" value="Multidrug resistance efflux transporter EmrE"/>
    <property type="match status" value="2"/>
</dbReference>
<dbReference type="GO" id="GO:0016020">
    <property type="term" value="C:membrane"/>
    <property type="evidence" value="ECO:0007669"/>
    <property type="project" value="UniProtKB-SubCell"/>
</dbReference>
<keyword evidence="5 7" id="KW-0472">Membrane</keyword>
<feature type="transmembrane region" description="Helical" evidence="7">
    <location>
        <begin position="143"/>
        <end position="164"/>
    </location>
</feature>
<dbReference type="InterPro" id="IPR037185">
    <property type="entry name" value="EmrE-like"/>
</dbReference>
<protein>
    <submittedName>
        <fullName evidence="9">EamA family transporter</fullName>
    </submittedName>
</protein>
<feature type="compositionally biased region" description="Low complexity" evidence="6">
    <location>
        <begin position="318"/>
        <end position="339"/>
    </location>
</feature>
<keyword evidence="4 7" id="KW-1133">Transmembrane helix</keyword>
<feature type="domain" description="EamA" evidence="8">
    <location>
        <begin position="147"/>
        <end position="285"/>
    </location>
</feature>
<dbReference type="InterPro" id="IPR050638">
    <property type="entry name" value="AA-Vitamin_Transporters"/>
</dbReference>
<evidence type="ECO:0000259" key="8">
    <source>
        <dbReference type="Pfam" id="PF00892"/>
    </source>
</evidence>
<dbReference type="Pfam" id="PF00892">
    <property type="entry name" value="EamA"/>
    <property type="match status" value="2"/>
</dbReference>
<feature type="transmembrane region" description="Helical" evidence="7">
    <location>
        <begin position="207"/>
        <end position="230"/>
    </location>
</feature>
<keyword evidence="10" id="KW-1185">Reference proteome</keyword>
<sequence length="339" mass="34199">MSLSARHFGLAVLVAALWGVSFVAIDAGLEHCPPLFFCALRFVAAAVPAVFLVGRPGVSWRWVVAGGLVLGGLQFGLLFEGMRAGMPAGLSSLVLQGQAVFTAGFAAVLLRERFTGRRLVGLAVAVVGIAVAAVDQVDRGGAGPLGAFALVVGAAAAFGLSNVITRKAAPPDALRWMVWISVVPPLPLGVLSVLTEGAHTDLRALGHFSLTGVAALLYVAWGATLVGYGLWGHLLRHHDASVVAPFALLVPVFGMSSAWLLRGEAITPLAAVAAVLVITGIALASFGGRRVAGTGGPAAGEGAVRDADGRGGRGGADGPARTTPRPLGAGAAGTPGPQR</sequence>
<reference evidence="9" key="1">
    <citation type="submission" date="2020-11" db="EMBL/GenBank/DDBJ databases">
        <title>Isolation and identification of active actinomycetes.</title>
        <authorList>
            <person name="Yu B."/>
        </authorList>
    </citation>
    <scope>NUCLEOTIDE SEQUENCE</scope>
    <source>
        <strain evidence="9">NEAU-YB345</strain>
    </source>
</reference>
<dbReference type="InterPro" id="IPR000620">
    <property type="entry name" value="EamA_dom"/>
</dbReference>
<dbReference type="AlphaFoldDB" id="A0A931B589"/>
<organism evidence="9 10">
    <name type="scientific">Streptacidiphilus fuscans</name>
    <dbReference type="NCBI Taxonomy" id="2789292"/>
    <lineage>
        <taxon>Bacteria</taxon>
        <taxon>Bacillati</taxon>
        <taxon>Actinomycetota</taxon>
        <taxon>Actinomycetes</taxon>
        <taxon>Kitasatosporales</taxon>
        <taxon>Streptomycetaceae</taxon>
        <taxon>Streptacidiphilus</taxon>
    </lineage>
</organism>
<feature type="transmembrane region" description="Helical" evidence="7">
    <location>
        <begin position="91"/>
        <end position="110"/>
    </location>
</feature>
<evidence type="ECO:0000256" key="3">
    <source>
        <dbReference type="ARBA" id="ARBA00022692"/>
    </source>
</evidence>
<name>A0A931B589_9ACTN</name>
<feature type="transmembrane region" description="Helical" evidence="7">
    <location>
        <begin position="119"/>
        <end position="137"/>
    </location>
</feature>
<comment type="similarity">
    <text evidence="2">Belongs to the EamA transporter family.</text>
</comment>
<evidence type="ECO:0000256" key="4">
    <source>
        <dbReference type="ARBA" id="ARBA00022989"/>
    </source>
</evidence>
<feature type="transmembrane region" description="Helical" evidence="7">
    <location>
        <begin position="60"/>
        <end position="79"/>
    </location>
</feature>
<feature type="region of interest" description="Disordered" evidence="6">
    <location>
        <begin position="294"/>
        <end position="339"/>
    </location>
</feature>
<dbReference type="EMBL" id="JADPRT010000008">
    <property type="protein sequence ID" value="MBF9070513.1"/>
    <property type="molecule type" value="Genomic_DNA"/>
</dbReference>
<accession>A0A931B589</accession>
<evidence type="ECO:0000256" key="6">
    <source>
        <dbReference type="SAM" id="MobiDB-lite"/>
    </source>
</evidence>
<evidence type="ECO:0000256" key="2">
    <source>
        <dbReference type="ARBA" id="ARBA00007362"/>
    </source>
</evidence>
<comment type="caution">
    <text evidence="9">The sequence shown here is derived from an EMBL/GenBank/DDBJ whole genome shotgun (WGS) entry which is preliminary data.</text>
</comment>
<evidence type="ECO:0000256" key="7">
    <source>
        <dbReference type="SAM" id="Phobius"/>
    </source>
</evidence>
<evidence type="ECO:0000256" key="1">
    <source>
        <dbReference type="ARBA" id="ARBA00004141"/>
    </source>
</evidence>